<dbReference type="GO" id="GO:0016763">
    <property type="term" value="F:pentosyltransferase activity"/>
    <property type="evidence" value="ECO:0007669"/>
    <property type="project" value="TreeGrafter"/>
</dbReference>
<evidence type="ECO:0000313" key="11">
    <source>
        <dbReference type="Proteomes" id="UP000004550"/>
    </source>
</evidence>
<organism evidence="10 11">
    <name type="scientific">Sphingobium indicum (strain DSM 16412 / CCM 7286 / MTCC 6364 / B90A)</name>
    <dbReference type="NCBI Taxonomy" id="861109"/>
    <lineage>
        <taxon>Bacteria</taxon>
        <taxon>Pseudomonadati</taxon>
        <taxon>Pseudomonadota</taxon>
        <taxon>Alphaproteobacteria</taxon>
        <taxon>Sphingomonadales</taxon>
        <taxon>Sphingomonadaceae</taxon>
        <taxon>Sphingobium</taxon>
    </lineage>
</organism>
<feature type="transmembrane region" description="Helical" evidence="8">
    <location>
        <begin position="335"/>
        <end position="354"/>
    </location>
</feature>
<evidence type="ECO:0000256" key="4">
    <source>
        <dbReference type="ARBA" id="ARBA00022679"/>
    </source>
</evidence>
<dbReference type="KEGG" id="sinb:SIDU_00145"/>
<keyword evidence="4 10" id="KW-0808">Transferase</keyword>
<evidence type="ECO:0000256" key="5">
    <source>
        <dbReference type="ARBA" id="ARBA00022692"/>
    </source>
</evidence>
<keyword evidence="2" id="KW-1003">Cell membrane</keyword>
<dbReference type="EMBL" id="CP013070">
    <property type="protein sequence ID" value="APL93074.1"/>
    <property type="molecule type" value="Genomic_DNA"/>
</dbReference>
<feature type="transmembrane region" description="Helical" evidence="8">
    <location>
        <begin position="303"/>
        <end position="323"/>
    </location>
</feature>
<dbReference type="RefSeq" id="WP_007687424.1">
    <property type="nucleotide sequence ID" value="NZ_CP013070.1"/>
</dbReference>
<feature type="transmembrane region" description="Helical" evidence="8">
    <location>
        <begin position="219"/>
        <end position="238"/>
    </location>
</feature>
<gene>
    <name evidence="10" type="ORF">SIDU_00145</name>
</gene>
<keyword evidence="6 8" id="KW-1133">Transmembrane helix</keyword>
<evidence type="ECO:0000256" key="8">
    <source>
        <dbReference type="SAM" id="Phobius"/>
    </source>
</evidence>
<keyword evidence="7 8" id="KW-0472">Membrane</keyword>
<evidence type="ECO:0000256" key="3">
    <source>
        <dbReference type="ARBA" id="ARBA00022676"/>
    </source>
</evidence>
<feature type="transmembrane region" description="Helical" evidence="8">
    <location>
        <begin position="150"/>
        <end position="168"/>
    </location>
</feature>
<evidence type="ECO:0000256" key="2">
    <source>
        <dbReference type="ARBA" id="ARBA00022475"/>
    </source>
</evidence>
<dbReference type="InterPro" id="IPR038731">
    <property type="entry name" value="RgtA/B/C-like"/>
</dbReference>
<evidence type="ECO:0000256" key="6">
    <source>
        <dbReference type="ARBA" id="ARBA00022989"/>
    </source>
</evidence>
<feature type="domain" description="Glycosyltransferase RgtA/B/C/D-like" evidence="9">
    <location>
        <begin position="73"/>
        <end position="233"/>
    </location>
</feature>
<keyword evidence="5 8" id="KW-0812">Transmembrane</keyword>
<sequence>MIASGIGDNRFWNVRLLAAVIAAFAILLYLVGKPIPIIIWDEGRIVINAMEMRHNGIGLVTTYDYHQDLWNTKPPLLIWLMTGSMSLFGTTEFALRLPSLVSSLGTVLLVMLFLYRITSSAAIAAFGGITLAASVAFFGEHGARTADYDALLTFFTTGYMMLLFFAVHRSHPPLRWLLLAGALGAGALMTKGMAGGIPGAGLLLYLTITRRWSRVLGNVHYLIGAILAVAPVLLFLVLRERADPGYLHAMIYNDVSGRFNEALDDHDGPPWYYIETTFITGLFSLGVAGLLSPLILPLARSRVRLALAFSLCIAFAQLVVVTMTSTKLTHYYLSAYPFVAIASALAIHAILVRLRAQVKLGTLPRYRLRLATLVATSLLTVGVVRAVDVDRTLLFDREHYPRARYGALLDALSNQRAPVMAIEPGWNIPDDPHYAPELRFYLMVARENGRVVTQTGDLKALASASPGVIVATCDASTASLLRARAAKIVVEQDGCIASLEGA</sequence>
<dbReference type="PANTHER" id="PTHR33908:SF11">
    <property type="entry name" value="MEMBRANE PROTEIN"/>
    <property type="match status" value="1"/>
</dbReference>
<evidence type="ECO:0000313" key="10">
    <source>
        <dbReference type="EMBL" id="APL93074.1"/>
    </source>
</evidence>
<dbReference type="Pfam" id="PF13231">
    <property type="entry name" value="PMT_2"/>
    <property type="match status" value="1"/>
</dbReference>
<feature type="transmembrane region" description="Helical" evidence="8">
    <location>
        <begin position="174"/>
        <end position="207"/>
    </location>
</feature>
<accession>A0A1L5BJL3</accession>
<feature type="transmembrane region" description="Helical" evidence="8">
    <location>
        <begin position="366"/>
        <end position="387"/>
    </location>
</feature>
<proteinExistence type="predicted"/>
<keyword evidence="3" id="KW-0328">Glycosyltransferase</keyword>
<dbReference type="InterPro" id="IPR050297">
    <property type="entry name" value="LipidA_mod_glycosyltrf_83"/>
</dbReference>
<reference evidence="10 11" key="1">
    <citation type="journal article" date="2012" name="J. Bacteriol.">
        <title>Genome sequence of Sphingobium indicum B90A, a hexachlorocyclohexane-degrading bacterium.</title>
        <authorList>
            <person name="Anand S."/>
            <person name="Sangwan N."/>
            <person name="Lata P."/>
            <person name="Kaur J."/>
            <person name="Dua A."/>
            <person name="Singh A.K."/>
            <person name="Verma M."/>
            <person name="Kaur J."/>
            <person name="Khurana J.P."/>
            <person name="Khurana P."/>
            <person name="Mathur S."/>
            <person name="Lal R."/>
        </authorList>
    </citation>
    <scope>NUCLEOTIDE SEQUENCE [LARGE SCALE GENOMIC DNA]</scope>
    <source>
        <strain evidence="11">DSM 16412 / CCM 7286 / MTCC 6364 / B90A</strain>
    </source>
</reference>
<dbReference type="GO" id="GO:0005886">
    <property type="term" value="C:plasma membrane"/>
    <property type="evidence" value="ECO:0007669"/>
    <property type="project" value="UniProtKB-SubCell"/>
</dbReference>
<dbReference type="GO" id="GO:0009103">
    <property type="term" value="P:lipopolysaccharide biosynthetic process"/>
    <property type="evidence" value="ECO:0007669"/>
    <property type="project" value="UniProtKB-ARBA"/>
</dbReference>
<feature type="transmembrane region" description="Helical" evidence="8">
    <location>
        <begin position="93"/>
        <end position="115"/>
    </location>
</feature>
<protein>
    <submittedName>
        <fullName evidence="10">4-amino-4-deoxy-L-arabinose transferase</fullName>
    </submittedName>
</protein>
<feature type="transmembrane region" description="Helical" evidence="8">
    <location>
        <begin position="271"/>
        <end position="291"/>
    </location>
</feature>
<dbReference type="AlphaFoldDB" id="A0A1L5BJL3"/>
<evidence type="ECO:0000256" key="7">
    <source>
        <dbReference type="ARBA" id="ARBA00023136"/>
    </source>
</evidence>
<evidence type="ECO:0000256" key="1">
    <source>
        <dbReference type="ARBA" id="ARBA00004651"/>
    </source>
</evidence>
<name>A0A1L5BJL3_SPHIB</name>
<dbReference type="Proteomes" id="UP000004550">
    <property type="component" value="Chromosome"/>
</dbReference>
<evidence type="ECO:0000259" key="9">
    <source>
        <dbReference type="Pfam" id="PF13231"/>
    </source>
</evidence>
<dbReference type="PANTHER" id="PTHR33908">
    <property type="entry name" value="MANNOSYLTRANSFERASE YKCB-RELATED"/>
    <property type="match status" value="1"/>
</dbReference>
<comment type="subcellular location">
    <subcellularLocation>
        <location evidence="1">Cell membrane</location>
        <topology evidence="1">Multi-pass membrane protein</topology>
    </subcellularLocation>
</comment>
<feature type="transmembrane region" description="Helical" evidence="8">
    <location>
        <begin position="12"/>
        <end position="31"/>
    </location>
</feature>
<feature type="transmembrane region" description="Helical" evidence="8">
    <location>
        <begin position="121"/>
        <end position="138"/>
    </location>
</feature>